<dbReference type="Proteomes" id="UP000318834">
    <property type="component" value="Unassembled WGS sequence"/>
</dbReference>
<keyword evidence="2 6" id="KW-0732">Signal</keyword>
<dbReference type="InterPro" id="IPR050490">
    <property type="entry name" value="Bact_solute-bd_prot1"/>
</dbReference>
<feature type="chain" id="PRO_5022060857" evidence="6">
    <location>
        <begin position="22"/>
        <end position="435"/>
    </location>
</feature>
<dbReference type="Pfam" id="PF13416">
    <property type="entry name" value="SBP_bac_8"/>
    <property type="match status" value="1"/>
</dbReference>
<comment type="caution">
    <text evidence="7">The sequence shown here is derived from an EMBL/GenBank/DDBJ whole genome shotgun (WGS) entry which is preliminary data.</text>
</comment>
<evidence type="ECO:0000256" key="2">
    <source>
        <dbReference type="ARBA" id="ARBA00022729"/>
    </source>
</evidence>
<dbReference type="EMBL" id="VBAP01000009">
    <property type="protein sequence ID" value="TMI76919.1"/>
    <property type="molecule type" value="Genomic_DNA"/>
</dbReference>
<gene>
    <name evidence="7" type="ORF">E6H05_02640</name>
</gene>
<dbReference type="PANTHER" id="PTHR43649">
    <property type="entry name" value="ARABINOSE-BINDING PROTEIN-RELATED"/>
    <property type="match status" value="1"/>
</dbReference>
<evidence type="ECO:0000313" key="8">
    <source>
        <dbReference type="Proteomes" id="UP000318834"/>
    </source>
</evidence>
<dbReference type="Gene3D" id="3.40.190.10">
    <property type="entry name" value="Periplasmic binding protein-like II"/>
    <property type="match status" value="1"/>
</dbReference>
<evidence type="ECO:0000256" key="3">
    <source>
        <dbReference type="ARBA" id="ARBA00023136"/>
    </source>
</evidence>
<keyword evidence="4" id="KW-0564">Palmitate</keyword>
<proteinExistence type="predicted"/>
<keyword evidence="5" id="KW-0449">Lipoprotein</keyword>
<organism evidence="7 8">
    <name type="scientific">Candidatus Segetimicrobium genomatis</name>
    <dbReference type="NCBI Taxonomy" id="2569760"/>
    <lineage>
        <taxon>Bacteria</taxon>
        <taxon>Bacillati</taxon>
        <taxon>Candidatus Sysuimicrobiota</taxon>
        <taxon>Candidatus Sysuimicrobiia</taxon>
        <taxon>Candidatus Sysuimicrobiales</taxon>
        <taxon>Candidatus Segetimicrobiaceae</taxon>
        <taxon>Candidatus Segetimicrobium</taxon>
    </lineage>
</organism>
<dbReference type="InterPro" id="IPR006059">
    <property type="entry name" value="SBP"/>
</dbReference>
<evidence type="ECO:0000256" key="5">
    <source>
        <dbReference type="ARBA" id="ARBA00023288"/>
    </source>
</evidence>
<keyword evidence="1" id="KW-1003">Cell membrane</keyword>
<keyword evidence="3" id="KW-0472">Membrane</keyword>
<dbReference type="SUPFAM" id="SSF53850">
    <property type="entry name" value="Periplasmic binding protein-like II"/>
    <property type="match status" value="1"/>
</dbReference>
<accession>A0A537J033</accession>
<protein>
    <submittedName>
        <fullName evidence="7">ABC transporter substrate-binding protein</fullName>
    </submittedName>
</protein>
<dbReference type="PANTHER" id="PTHR43649:SF33">
    <property type="entry name" value="POLYGALACTURONAN_RHAMNOGALACTURONAN-BINDING PROTEIN YTCQ"/>
    <property type="match status" value="1"/>
</dbReference>
<evidence type="ECO:0000313" key="7">
    <source>
        <dbReference type="EMBL" id="TMI76919.1"/>
    </source>
</evidence>
<name>A0A537J033_9BACT</name>
<sequence length="435" mass="47719">MRSLRLASLLGVTMLVFGAGAALSAPAQEVVFTSNQFTPVTEQEWARNTLLPKFTEETGVRVQFTTENEGPYVDRLLAETKAGKGTIDVTGTLHGIFPVFIASNAIADMTAVQQRLDARRDRTFFPDLLKVSKMEGIQAFVPWMQATYLVAARKDALKYFPAGRDPMRMTYDDLLQWGENVRQATGQRRIGFPAGPRGLYGRFLHGYAYPSFTGSQVKRFKSAEAVEMWRYLRRLWGVTHPSSFTYEFMAQPLLLGEVWVAWDHIARILPALQERPNDFVVLPSPAGPKGRSFLSVIVGLAIPKTADNPDLGERLIEYLTRPSTQVMTAQGVAFFPVSPEAAKAAPTGGLKVVADGVSAQAGAPDGHTALLPVGLGARTGEFVPLYVDTFRRIAIQGEDIPRVLVDQGAKLDELYRATNAPCAPPDPPQRPCVPD</sequence>
<evidence type="ECO:0000256" key="4">
    <source>
        <dbReference type="ARBA" id="ARBA00023139"/>
    </source>
</evidence>
<evidence type="ECO:0000256" key="1">
    <source>
        <dbReference type="ARBA" id="ARBA00022475"/>
    </source>
</evidence>
<evidence type="ECO:0000256" key="6">
    <source>
        <dbReference type="SAM" id="SignalP"/>
    </source>
</evidence>
<feature type="signal peptide" evidence="6">
    <location>
        <begin position="1"/>
        <end position="21"/>
    </location>
</feature>
<dbReference type="AlphaFoldDB" id="A0A537J033"/>
<reference evidence="7 8" key="1">
    <citation type="journal article" date="2019" name="Nat. Microbiol.">
        <title>Mediterranean grassland soil C-N compound turnover is dependent on rainfall and depth, and is mediated by genomically divergent microorganisms.</title>
        <authorList>
            <person name="Diamond S."/>
            <person name="Andeer P.F."/>
            <person name="Li Z."/>
            <person name="Crits-Christoph A."/>
            <person name="Burstein D."/>
            <person name="Anantharaman K."/>
            <person name="Lane K.R."/>
            <person name="Thomas B.C."/>
            <person name="Pan C."/>
            <person name="Northen T.R."/>
            <person name="Banfield J.F."/>
        </authorList>
    </citation>
    <scope>NUCLEOTIDE SEQUENCE [LARGE SCALE GENOMIC DNA]</scope>
    <source>
        <strain evidence="7">NP_8</strain>
    </source>
</reference>